<dbReference type="Proteomes" id="UP000095280">
    <property type="component" value="Unplaced"/>
</dbReference>
<protein>
    <submittedName>
        <fullName evidence="2">Uncharacterized protein</fullName>
    </submittedName>
</protein>
<evidence type="ECO:0000313" key="2">
    <source>
        <dbReference type="WBParaSite" id="maker-uti_cns_0006450-snap-gene-0.4-mRNA-1"/>
    </source>
</evidence>
<organism evidence="1 2">
    <name type="scientific">Macrostomum lignano</name>
    <dbReference type="NCBI Taxonomy" id="282301"/>
    <lineage>
        <taxon>Eukaryota</taxon>
        <taxon>Metazoa</taxon>
        <taxon>Spiralia</taxon>
        <taxon>Lophotrochozoa</taxon>
        <taxon>Platyhelminthes</taxon>
        <taxon>Rhabditophora</taxon>
        <taxon>Macrostomorpha</taxon>
        <taxon>Macrostomida</taxon>
        <taxon>Macrostomidae</taxon>
        <taxon>Macrostomum</taxon>
    </lineage>
</organism>
<accession>A0A1I8HJV5</accession>
<keyword evidence="1" id="KW-1185">Reference proteome</keyword>
<name>A0A1I8HJV5_9PLAT</name>
<dbReference type="WBParaSite" id="maker-uti_cns_0006450-snap-gene-0.4-mRNA-1">
    <property type="protein sequence ID" value="maker-uti_cns_0006450-snap-gene-0.4-mRNA-1"/>
    <property type="gene ID" value="maker-uti_cns_0006450-snap-gene-0.4"/>
</dbReference>
<reference evidence="2" key="1">
    <citation type="submission" date="2016-11" db="UniProtKB">
        <authorList>
            <consortium name="WormBaseParasite"/>
        </authorList>
    </citation>
    <scope>IDENTIFICATION</scope>
</reference>
<proteinExistence type="predicted"/>
<sequence length="43" mass="4863">MPNLQHSIVFGTSLSFLCRQSLTKQKEISSASRLRNMPQARVT</sequence>
<dbReference type="AlphaFoldDB" id="A0A1I8HJV5"/>
<evidence type="ECO:0000313" key="1">
    <source>
        <dbReference type="Proteomes" id="UP000095280"/>
    </source>
</evidence>